<feature type="compositionally biased region" description="Low complexity" evidence="1">
    <location>
        <begin position="783"/>
        <end position="793"/>
    </location>
</feature>
<feature type="compositionally biased region" description="Low complexity" evidence="1">
    <location>
        <begin position="856"/>
        <end position="889"/>
    </location>
</feature>
<keyword evidence="2" id="KW-1133">Transmembrane helix</keyword>
<reference evidence="3 4" key="1">
    <citation type="submission" date="2019-11" db="EMBL/GenBank/DDBJ databases">
        <authorList>
            <person name="Dong K."/>
        </authorList>
    </citation>
    <scope>NUCLEOTIDE SEQUENCE [LARGE SCALE GENOMIC DNA]</scope>
    <source>
        <strain evidence="3 4">DK608</strain>
    </source>
</reference>
<comment type="caution">
    <text evidence="3">The sequence shown here is derived from an EMBL/GenBank/DDBJ whole genome shotgun (WGS) entry which is preliminary data.</text>
</comment>
<feature type="compositionally biased region" description="Low complexity" evidence="1">
    <location>
        <begin position="643"/>
        <end position="664"/>
    </location>
</feature>
<name>A0A6L6IYK3_9RHOB</name>
<dbReference type="EMBL" id="WMII01000008">
    <property type="protein sequence ID" value="MTH64658.1"/>
    <property type="molecule type" value="Genomic_DNA"/>
</dbReference>
<feature type="region of interest" description="Disordered" evidence="1">
    <location>
        <begin position="553"/>
        <end position="717"/>
    </location>
</feature>
<keyword evidence="4" id="KW-1185">Reference proteome</keyword>
<dbReference type="InterPro" id="IPR043129">
    <property type="entry name" value="ATPase_NBD"/>
</dbReference>
<feature type="region of interest" description="Disordered" evidence="1">
    <location>
        <begin position="400"/>
        <end position="487"/>
    </location>
</feature>
<feature type="region of interest" description="Disordered" evidence="1">
    <location>
        <begin position="730"/>
        <end position="956"/>
    </location>
</feature>
<accession>A0A6L6IYK3</accession>
<sequence>MSLDTVTEYALSFSGEAVHLQQRPVAAQGEGARHSLGWRHLGSVDFDDPAFRDALSGLRRMALGEAGDASDGKAGDGSLPVTLVIPDDQILYTTLTVAGSVDRQHAVGRALDGLTPYAIEELAFDWDGDGDTVRVAAVARQTLREARDFAAQYGFDGQSFCADPDGDLFPGQPVFVLDPPVRRRPVVDPALAGVTAAALMFDDEAKDKADPLAVPGTPDAEPKPEPEAQATDAAPEAVAAVSSAPHAPAIPPEDRPDLELPGETPVADLPAKDSPAADPSKTPAPEDVPAALAGAAPDAPVPPEPEAKAAAVAAVGPAVVRHPRVEPAQPLNPRAKAVHDRAAEARQSRSAGAAPASPDRAIVKRGGGLTGLVAMLGALVLGLVVIWAFVVPESGPAQIAETQTQPEATPAPEVGAETLPDPAQSGGSQAAVEPSQTDPLPDSQTPTAQQTVAPQTAASQTAEVAPAAPEPATAQPDPAPQIAPRSALTEAEARRVVIAAAAVAAAVVPPTSGSPVPNDLASAAGAVTAAPVPTPAPAASGAPTAATPTAIAPARPQAAPQPARTQAAAPRSEPRAAPAPTRQASAPAATTAQPQTLRSSARPQLAPRRTTPQTTRPEPEAAPRVPGNPLPYAASQRPTQPTSSARPPSRARSSAAAPAAAAPAQDERRAETAPTPVSAQPVLRGSMRPPARPEGSAPDLIAPEGDADLTPADRSSLDALIRDMSRYGLAGPAMPQMATPGARLADARPTPRPQGHMATDAVAPSAVEAALRSASTAPPPDKPATSASTAAPARDPGGLLRGSARPTARPGNAVSASAVESAVASAVEAAPATAGAVQLATLRSSPLPPRRDDDAAPAAAAASARPDPAPDAAPAAAATAAAAPGPSDAEQAARRALDEQLQSQAEARIRARAQADAAAEAQARAQAEARARAQAAAEERQARANRQDYKPPEVDNEPEVAANMASGGVTAASVAKSATQSRGMNTSRTTIIGIIGAGNASRALIRLRNGKIVTVRMGDRIDGGTINSIGDGKLTYVKSGQQRELRMLDGR</sequence>
<feature type="compositionally biased region" description="Low complexity" evidence="1">
    <location>
        <begin position="813"/>
        <end position="845"/>
    </location>
</feature>
<feature type="compositionally biased region" description="Low complexity" evidence="1">
    <location>
        <begin position="443"/>
        <end position="484"/>
    </location>
</feature>
<gene>
    <name evidence="3" type="ORF">GL284_10275</name>
</gene>
<feature type="compositionally biased region" description="Low complexity" evidence="1">
    <location>
        <begin position="912"/>
        <end position="926"/>
    </location>
</feature>
<feature type="compositionally biased region" description="Basic and acidic residues" evidence="1">
    <location>
        <begin position="927"/>
        <end position="953"/>
    </location>
</feature>
<proteinExistence type="predicted"/>
<evidence type="ECO:0000313" key="3">
    <source>
        <dbReference type="EMBL" id="MTH64658.1"/>
    </source>
</evidence>
<dbReference type="SUPFAM" id="SSF53067">
    <property type="entry name" value="Actin-like ATPase domain"/>
    <property type="match status" value="1"/>
</dbReference>
<keyword evidence="2" id="KW-0812">Transmembrane</keyword>
<feature type="compositionally biased region" description="Low complexity" evidence="1">
    <location>
        <begin position="285"/>
        <end position="298"/>
    </location>
</feature>
<keyword evidence="2" id="KW-0472">Membrane</keyword>
<dbReference type="Proteomes" id="UP000478740">
    <property type="component" value="Unassembled WGS sequence"/>
</dbReference>
<feature type="compositionally biased region" description="Basic and acidic residues" evidence="1">
    <location>
        <begin position="337"/>
        <end position="347"/>
    </location>
</feature>
<evidence type="ECO:0000313" key="4">
    <source>
        <dbReference type="Proteomes" id="UP000478740"/>
    </source>
</evidence>
<organism evidence="3 4">
    <name type="scientific">Paracoccus shanxieyensis</name>
    <dbReference type="NCBI Taxonomy" id="2675752"/>
    <lineage>
        <taxon>Bacteria</taxon>
        <taxon>Pseudomonadati</taxon>
        <taxon>Pseudomonadota</taxon>
        <taxon>Alphaproteobacteria</taxon>
        <taxon>Rhodobacterales</taxon>
        <taxon>Paracoccaceae</taxon>
        <taxon>Paracoccus</taxon>
    </lineage>
</organism>
<dbReference type="RefSeq" id="WP_155044534.1">
    <property type="nucleotide sequence ID" value="NZ_WMIH01000008.1"/>
</dbReference>
<evidence type="ECO:0000256" key="1">
    <source>
        <dbReference type="SAM" id="MobiDB-lite"/>
    </source>
</evidence>
<dbReference type="AlphaFoldDB" id="A0A6L6IYK3"/>
<feature type="region of interest" description="Disordered" evidence="1">
    <location>
        <begin position="208"/>
        <end position="308"/>
    </location>
</feature>
<feature type="transmembrane region" description="Helical" evidence="2">
    <location>
        <begin position="369"/>
        <end position="390"/>
    </location>
</feature>
<feature type="compositionally biased region" description="Low complexity" evidence="1">
    <location>
        <begin position="553"/>
        <end position="616"/>
    </location>
</feature>
<feature type="compositionally biased region" description="Low complexity" evidence="1">
    <location>
        <begin position="227"/>
        <end position="247"/>
    </location>
</feature>
<evidence type="ECO:0000256" key="2">
    <source>
        <dbReference type="SAM" id="Phobius"/>
    </source>
</evidence>
<feature type="region of interest" description="Disordered" evidence="1">
    <location>
        <begin position="324"/>
        <end position="361"/>
    </location>
</feature>
<evidence type="ECO:0008006" key="5">
    <source>
        <dbReference type="Google" id="ProtNLM"/>
    </source>
</evidence>
<protein>
    <recommendedName>
        <fullName evidence="5">Translation initiation factor 2</fullName>
    </recommendedName>
</protein>